<evidence type="ECO:0000313" key="2">
    <source>
        <dbReference type="Proteomes" id="UP000311469"/>
    </source>
</evidence>
<dbReference type="AlphaFoldDB" id="A0A5B8CES0"/>
<organism evidence="1 2">
    <name type="scientific">Sphingobium fuliginis ATCC 27551</name>
    <dbReference type="NCBI Taxonomy" id="1208342"/>
    <lineage>
        <taxon>Bacteria</taxon>
        <taxon>Pseudomonadati</taxon>
        <taxon>Pseudomonadota</taxon>
        <taxon>Alphaproteobacteria</taxon>
        <taxon>Sphingomonadales</taxon>
        <taxon>Sphingomonadaceae</taxon>
        <taxon>Sphingobium</taxon>
    </lineage>
</organism>
<sequence>MGGYLSIAAIDLARMTNLTNSAAIAACVVTEANAILLLGRARSLFDDLQPMADGPARERLEVDFWRHLNEAWTVIQRLENAQVRH</sequence>
<gene>
    <name evidence="1" type="ORF">FIL70_03845</name>
</gene>
<protein>
    <submittedName>
        <fullName evidence="1">Uncharacterized protein</fullName>
    </submittedName>
</protein>
<dbReference type="KEGG" id="sufl:FIL70_03845"/>
<name>A0A5B8CES0_SPHSA</name>
<evidence type="ECO:0000313" key="1">
    <source>
        <dbReference type="EMBL" id="QDC36507.1"/>
    </source>
</evidence>
<proteinExistence type="predicted"/>
<dbReference type="Proteomes" id="UP000311469">
    <property type="component" value="Chromosome cSF1"/>
</dbReference>
<dbReference type="EMBL" id="CP041016">
    <property type="protein sequence ID" value="QDC36507.1"/>
    <property type="molecule type" value="Genomic_DNA"/>
</dbReference>
<reference evidence="1 2" key="1">
    <citation type="submission" date="2019-06" db="EMBL/GenBank/DDBJ databases">
        <title>Genome organization and adaptive potential of archetypical organophosphate degarding Sphingobium fuliginis ATCC 27551.</title>
        <authorList>
            <person name="Sarwar A."/>
            <person name="Parthasarathy S."/>
            <person name="Singh C."/>
            <person name="Siddavattam D."/>
        </authorList>
    </citation>
    <scope>NUCLEOTIDE SEQUENCE [LARGE SCALE GENOMIC DNA]</scope>
    <source>
        <strain evidence="1 2">ATCC 27551</strain>
    </source>
</reference>
<accession>A0A5B8CES0</accession>